<name>A0AAI8V8G2_9PEZI</name>
<evidence type="ECO:0000313" key="2">
    <source>
        <dbReference type="EMBL" id="CAJ2500248.1"/>
    </source>
</evidence>
<feature type="region of interest" description="Disordered" evidence="1">
    <location>
        <begin position="1"/>
        <end position="22"/>
    </location>
</feature>
<organism evidence="2 3">
    <name type="scientific">Anthostomella pinea</name>
    <dbReference type="NCBI Taxonomy" id="933095"/>
    <lineage>
        <taxon>Eukaryota</taxon>
        <taxon>Fungi</taxon>
        <taxon>Dikarya</taxon>
        <taxon>Ascomycota</taxon>
        <taxon>Pezizomycotina</taxon>
        <taxon>Sordariomycetes</taxon>
        <taxon>Xylariomycetidae</taxon>
        <taxon>Xylariales</taxon>
        <taxon>Xylariaceae</taxon>
        <taxon>Anthostomella</taxon>
    </lineage>
</organism>
<evidence type="ECO:0000313" key="3">
    <source>
        <dbReference type="Proteomes" id="UP001295740"/>
    </source>
</evidence>
<dbReference type="EMBL" id="CAUWAG010000003">
    <property type="protein sequence ID" value="CAJ2500248.1"/>
    <property type="molecule type" value="Genomic_DNA"/>
</dbReference>
<gene>
    <name evidence="2" type="ORF">KHLLAP_LOCUS716</name>
</gene>
<protein>
    <submittedName>
        <fullName evidence="2">Uu.00g031010.m01.CDS01</fullName>
    </submittedName>
</protein>
<dbReference type="Proteomes" id="UP001295740">
    <property type="component" value="Unassembled WGS sequence"/>
</dbReference>
<comment type="caution">
    <text evidence="2">The sequence shown here is derived from an EMBL/GenBank/DDBJ whole genome shotgun (WGS) entry which is preliminary data.</text>
</comment>
<keyword evidence="3" id="KW-1185">Reference proteome</keyword>
<reference evidence="2" key="1">
    <citation type="submission" date="2023-10" db="EMBL/GenBank/DDBJ databases">
        <authorList>
            <person name="Hackl T."/>
        </authorList>
    </citation>
    <scope>NUCLEOTIDE SEQUENCE</scope>
</reference>
<dbReference type="AlphaFoldDB" id="A0AAI8V8G2"/>
<sequence length="236" mass="26133">MAGPTPSEADNPFRDNQAIDDENDIAEPAAAAGFKKYLMYYTASRLDVTLHLHTKSSPAMYYVQSKLTSLMLLLRRGADTRTAPVVAFAKMRAMSRHMLLGRGDYEALQARSATDQIAWEELRREKSLLRRSDYVFNTAAAATAFRWRKDRNGALKTVYECVVDDGAEGGNDGRVVARLFSGGALNFKKGGEIDVAEGLDTVLEEMLLMSALAIWAMEALDYQSLRKGYDSSGKKI</sequence>
<accession>A0AAI8V8G2</accession>
<proteinExistence type="predicted"/>
<evidence type="ECO:0000256" key="1">
    <source>
        <dbReference type="SAM" id="MobiDB-lite"/>
    </source>
</evidence>